<evidence type="ECO:0000313" key="4">
    <source>
        <dbReference type="Proteomes" id="UP000649617"/>
    </source>
</evidence>
<dbReference type="OrthoDB" id="10558133at2759"/>
<keyword evidence="4" id="KW-1185">Reference proteome</keyword>
<proteinExistence type="predicted"/>
<dbReference type="AlphaFoldDB" id="A0A812YIE1"/>
<protein>
    <submittedName>
        <fullName evidence="3">Syj1 protein</fullName>
    </submittedName>
</protein>
<feature type="coiled-coil region" evidence="1">
    <location>
        <begin position="147"/>
        <end position="174"/>
    </location>
</feature>
<organism evidence="3 4">
    <name type="scientific">Symbiodinium pilosum</name>
    <name type="common">Dinoflagellate</name>
    <dbReference type="NCBI Taxonomy" id="2952"/>
    <lineage>
        <taxon>Eukaryota</taxon>
        <taxon>Sar</taxon>
        <taxon>Alveolata</taxon>
        <taxon>Dinophyceae</taxon>
        <taxon>Suessiales</taxon>
        <taxon>Symbiodiniaceae</taxon>
        <taxon>Symbiodinium</taxon>
    </lineage>
</organism>
<evidence type="ECO:0000256" key="2">
    <source>
        <dbReference type="SAM" id="MobiDB-lite"/>
    </source>
</evidence>
<dbReference type="EMBL" id="CAJNIZ010047996">
    <property type="protein sequence ID" value="CAE7779852.1"/>
    <property type="molecule type" value="Genomic_DNA"/>
</dbReference>
<reference evidence="3" key="1">
    <citation type="submission" date="2021-02" db="EMBL/GenBank/DDBJ databases">
        <authorList>
            <person name="Dougan E. K."/>
            <person name="Rhodes N."/>
            <person name="Thang M."/>
            <person name="Chan C."/>
        </authorList>
    </citation>
    <scope>NUCLEOTIDE SEQUENCE</scope>
</reference>
<accession>A0A812YIE1</accession>
<evidence type="ECO:0000256" key="1">
    <source>
        <dbReference type="SAM" id="Coils"/>
    </source>
</evidence>
<name>A0A812YIE1_SYMPI</name>
<sequence>MPWPDRSATKRVVALGLLYCLGNRTCLFGNLLRPSESRVQRVQLHAEEETLKRLGRVSRVPSRPPSEESEEGSLMGAVGGSVLGGLLLGPFGAVFGASLGSDWGRQNAGQASVDALGLDADMINLAKTVARNLADAVEDKKRVTAVKDDLAANIVKMEADVDNLSADAMAALQNDDEDAARAILEKKVPLQQRLSSSKEELRKALHRVSTVEAAVKRLEGEALKVANLLERAQAATGSERTALADEASAMTVKDPLLDKFDRLEREGY</sequence>
<evidence type="ECO:0000313" key="3">
    <source>
        <dbReference type="EMBL" id="CAE7779852.1"/>
    </source>
</evidence>
<gene>
    <name evidence="3" type="primary">syj1</name>
    <name evidence="3" type="ORF">SPIL2461_LOCUS23152</name>
</gene>
<comment type="caution">
    <text evidence="3">The sequence shown here is derived from an EMBL/GenBank/DDBJ whole genome shotgun (WGS) entry which is preliminary data.</text>
</comment>
<dbReference type="Proteomes" id="UP000649617">
    <property type="component" value="Unassembled WGS sequence"/>
</dbReference>
<feature type="coiled-coil region" evidence="1">
    <location>
        <begin position="201"/>
        <end position="235"/>
    </location>
</feature>
<keyword evidence="1" id="KW-0175">Coiled coil</keyword>
<feature type="region of interest" description="Disordered" evidence="2">
    <location>
        <begin position="55"/>
        <end position="74"/>
    </location>
</feature>